<dbReference type="CDD" id="cd02869">
    <property type="entry name" value="PseudoU_synth_RluA_like"/>
    <property type="match status" value="1"/>
</dbReference>
<dbReference type="OrthoDB" id="424794at2759"/>
<evidence type="ECO:0000256" key="1">
    <source>
        <dbReference type="ARBA" id="ARBA00010876"/>
    </source>
</evidence>
<sequence>MLQVEFLVALISCLQCSIVQSFTFTAPANQWTGSYKLFSLHASVIPIAEDEGISVGKEYADEVISSLKDISNLPEGLPKGFYVVKQYDVPESSLKDWSAVGLSSDVIKRVELQSHNISLSAALVLLDVNEYPSISRARKACRKGNILIHRGPLREDPETGLATVFDPNNCLIGRVGDRVFPGDVVAKQVRMGSGYFPILNYKKPPFELPVVLQDDHFAIVNKPAGVVVYNQHKGGHGVMTVRAMLPFVLEPPRAGTVFVMRRPASVHRLDKPTSGLLCIAKTKPAMVSLSRQFHDRVVKKTYMAIVNGIPQEDDCLTITSKEAFDLGVDVDPTSDQLWQLIDSPLEEKSGITVWRAVRYVKSLHANDGYLTLVELKPKTGRYHQLRRHMAWVCQRPLVGDAEYDEGTESAMRFRERGLFLCSTSVTLEHPYYNSAEGHQDWKALDKKTVEKMYGNLVFEENGKVAVRAVVNLPEKFEKMMQRSAERWEKLAN</sequence>
<dbReference type="SUPFAM" id="SSF55120">
    <property type="entry name" value="Pseudouridine synthase"/>
    <property type="match status" value="1"/>
</dbReference>
<evidence type="ECO:0000256" key="2">
    <source>
        <dbReference type="SAM" id="SignalP"/>
    </source>
</evidence>
<dbReference type="GO" id="GO:0003723">
    <property type="term" value="F:RNA binding"/>
    <property type="evidence" value="ECO:0007669"/>
    <property type="project" value="InterPro"/>
</dbReference>
<dbReference type="InParanoid" id="A0A1Z5KGC4"/>
<gene>
    <name evidence="4" type="ORF">FisN_5Lh351</name>
</gene>
<keyword evidence="2" id="KW-0732">Signal</keyword>
<proteinExistence type="inferred from homology"/>
<evidence type="ECO:0000259" key="3">
    <source>
        <dbReference type="Pfam" id="PF00849"/>
    </source>
</evidence>
<name>A0A1Z5KGC4_FISSO</name>
<feature type="signal peptide" evidence="2">
    <location>
        <begin position="1"/>
        <end position="21"/>
    </location>
</feature>
<dbReference type="Gene3D" id="3.30.2350.10">
    <property type="entry name" value="Pseudouridine synthase"/>
    <property type="match status" value="1"/>
</dbReference>
<evidence type="ECO:0000313" key="5">
    <source>
        <dbReference type="Proteomes" id="UP000198406"/>
    </source>
</evidence>
<protein>
    <recommendedName>
        <fullName evidence="3">Pseudouridine synthase RsuA/RluA-like domain-containing protein</fullName>
    </recommendedName>
</protein>
<dbReference type="Proteomes" id="UP000198406">
    <property type="component" value="Unassembled WGS sequence"/>
</dbReference>
<dbReference type="AlphaFoldDB" id="A0A1Z5KGC4"/>
<organism evidence="4 5">
    <name type="scientific">Fistulifera solaris</name>
    <name type="common">Oleaginous diatom</name>
    <dbReference type="NCBI Taxonomy" id="1519565"/>
    <lineage>
        <taxon>Eukaryota</taxon>
        <taxon>Sar</taxon>
        <taxon>Stramenopiles</taxon>
        <taxon>Ochrophyta</taxon>
        <taxon>Bacillariophyta</taxon>
        <taxon>Bacillariophyceae</taxon>
        <taxon>Bacillariophycidae</taxon>
        <taxon>Naviculales</taxon>
        <taxon>Naviculaceae</taxon>
        <taxon>Fistulifera</taxon>
    </lineage>
</organism>
<dbReference type="InterPro" id="IPR050188">
    <property type="entry name" value="RluA_PseudoU_synthase"/>
</dbReference>
<comment type="caution">
    <text evidence="4">The sequence shown here is derived from an EMBL/GenBank/DDBJ whole genome shotgun (WGS) entry which is preliminary data.</text>
</comment>
<accession>A0A1Z5KGC4</accession>
<dbReference type="PANTHER" id="PTHR21600:SF87">
    <property type="entry name" value="RNA PSEUDOURIDYLATE SYNTHASE DOMAIN-CONTAINING PROTEIN 1"/>
    <property type="match status" value="1"/>
</dbReference>
<dbReference type="EMBL" id="BDSP01000223">
    <property type="protein sequence ID" value="GAX25267.1"/>
    <property type="molecule type" value="Genomic_DNA"/>
</dbReference>
<dbReference type="InterPro" id="IPR006145">
    <property type="entry name" value="PsdUridine_synth_RsuA/RluA"/>
</dbReference>
<dbReference type="Pfam" id="PF00849">
    <property type="entry name" value="PseudoU_synth_2"/>
    <property type="match status" value="1"/>
</dbReference>
<comment type="similarity">
    <text evidence="1">Belongs to the pseudouridine synthase RluA family.</text>
</comment>
<evidence type="ECO:0000313" key="4">
    <source>
        <dbReference type="EMBL" id="GAX25267.1"/>
    </source>
</evidence>
<feature type="domain" description="Pseudouridine synthase RsuA/RluA-like" evidence="3">
    <location>
        <begin position="216"/>
        <end position="390"/>
    </location>
</feature>
<reference evidence="4 5" key="1">
    <citation type="journal article" date="2015" name="Plant Cell">
        <title>Oil accumulation by the oleaginous diatom Fistulifera solaris as revealed by the genome and transcriptome.</title>
        <authorList>
            <person name="Tanaka T."/>
            <person name="Maeda Y."/>
            <person name="Veluchamy A."/>
            <person name="Tanaka M."/>
            <person name="Abida H."/>
            <person name="Marechal E."/>
            <person name="Bowler C."/>
            <person name="Muto M."/>
            <person name="Sunaga Y."/>
            <person name="Tanaka M."/>
            <person name="Yoshino T."/>
            <person name="Taniguchi T."/>
            <person name="Fukuda Y."/>
            <person name="Nemoto M."/>
            <person name="Matsumoto M."/>
            <person name="Wong P.S."/>
            <person name="Aburatani S."/>
            <person name="Fujibuchi W."/>
        </authorList>
    </citation>
    <scope>NUCLEOTIDE SEQUENCE [LARGE SCALE GENOMIC DNA]</scope>
    <source>
        <strain evidence="4 5">JPCC DA0580</strain>
    </source>
</reference>
<dbReference type="GO" id="GO:0000455">
    <property type="term" value="P:enzyme-directed rRNA pseudouridine synthesis"/>
    <property type="evidence" value="ECO:0007669"/>
    <property type="project" value="TreeGrafter"/>
</dbReference>
<feature type="chain" id="PRO_5013392035" description="Pseudouridine synthase RsuA/RluA-like domain-containing protein" evidence="2">
    <location>
        <begin position="22"/>
        <end position="492"/>
    </location>
</feature>
<keyword evidence="5" id="KW-1185">Reference proteome</keyword>
<dbReference type="PANTHER" id="PTHR21600">
    <property type="entry name" value="MITOCHONDRIAL RNA PSEUDOURIDINE SYNTHASE"/>
    <property type="match status" value="1"/>
</dbReference>
<dbReference type="InterPro" id="IPR020103">
    <property type="entry name" value="PsdUridine_synth_cat_dom_sf"/>
</dbReference>
<dbReference type="GO" id="GO:0009982">
    <property type="term" value="F:pseudouridine synthase activity"/>
    <property type="evidence" value="ECO:0007669"/>
    <property type="project" value="InterPro"/>
</dbReference>